<comment type="caution">
    <text evidence="1">The sequence shown here is derived from an EMBL/GenBank/DDBJ whole genome shotgun (WGS) entry which is preliminary data.</text>
</comment>
<dbReference type="Proteomes" id="UP000297527">
    <property type="component" value="Unassembled WGS sequence"/>
</dbReference>
<evidence type="ECO:0000313" key="1">
    <source>
        <dbReference type="EMBL" id="TGO44504.1"/>
    </source>
</evidence>
<organism evidence="1 2">
    <name type="scientific">Botryotinia convoluta</name>
    <dbReference type="NCBI Taxonomy" id="54673"/>
    <lineage>
        <taxon>Eukaryota</taxon>
        <taxon>Fungi</taxon>
        <taxon>Dikarya</taxon>
        <taxon>Ascomycota</taxon>
        <taxon>Pezizomycotina</taxon>
        <taxon>Leotiomycetes</taxon>
        <taxon>Helotiales</taxon>
        <taxon>Sclerotiniaceae</taxon>
        <taxon>Botryotinia</taxon>
    </lineage>
</organism>
<name>A0A4Z1H5T4_9HELO</name>
<proteinExistence type="predicted"/>
<dbReference type="EMBL" id="PQXN01000505">
    <property type="protein sequence ID" value="TGO44504.1"/>
    <property type="molecule type" value="Genomic_DNA"/>
</dbReference>
<evidence type="ECO:0000313" key="2">
    <source>
        <dbReference type="Proteomes" id="UP000297527"/>
    </source>
</evidence>
<reference evidence="1 2" key="1">
    <citation type="submission" date="2017-12" db="EMBL/GenBank/DDBJ databases">
        <title>Comparative genomics of Botrytis spp.</title>
        <authorList>
            <person name="Valero-Jimenez C.A."/>
            <person name="Tapia P."/>
            <person name="Veloso J."/>
            <person name="Silva-Moreno E."/>
            <person name="Staats M."/>
            <person name="Valdes J.H."/>
            <person name="Van Kan J.A.L."/>
        </authorList>
    </citation>
    <scope>NUCLEOTIDE SEQUENCE [LARGE SCALE GENOMIC DNA]</scope>
    <source>
        <strain evidence="1 2">MUCL11595</strain>
    </source>
</reference>
<dbReference type="OrthoDB" id="3539654at2759"/>
<keyword evidence="2" id="KW-1185">Reference proteome</keyword>
<protein>
    <submittedName>
        <fullName evidence="1">Uncharacterized protein</fullName>
    </submittedName>
</protein>
<accession>A0A4Z1H5T4</accession>
<sequence length="211" mass="23837">MAPPNPHHLGVGKLVEEAIQNINPFDKTNQAQVRAQIKRDHQGEVVWMVIDPNNLAHRRASEMGFPERPTAQKAGAEVLIKVRPGIVAPTLGFVSRNHQSGQEDNIAFHGGTYGDFLRLALRNFDYRDGANCRSANAIMLIWLARRRLYHWYSLQEAVAWDQSVVLEDEAVFQPRRPFRSYFQMFGSAIGEGMGMENATAGDNYYPRWLGG</sequence>
<gene>
    <name evidence="1" type="ORF">BCON_0507g00040</name>
</gene>
<dbReference type="AlphaFoldDB" id="A0A4Z1H5T4"/>